<keyword evidence="3" id="KW-1185">Reference proteome</keyword>
<dbReference type="Proteomes" id="UP000000305">
    <property type="component" value="Unassembled WGS sequence"/>
</dbReference>
<accession>E9HBE2</accession>
<proteinExistence type="predicted"/>
<dbReference type="InParanoid" id="E9HBE2"/>
<dbReference type="EMBL" id="GL732615">
    <property type="protein sequence ID" value="EFX70949.1"/>
    <property type="molecule type" value="Genomic_DNA"/>
</dbReference>
<reference evidence="2 3" key="1">
    <citation type="journal article" date="2011" name="Science">
        <title>The ecoresponsive genome of Daphnia pulex.</title>
        <authorList>
            <person name="Colbourne J.K."/>
            <person name="Pfrender M.E."/>
            <person name="Gilbert D."/>
            <person name="Thomas W.K."/>
            <person name="Tucker A."/>
            <person name="Oakley T.H."/>
            <person name="Tokishita S."/>
            <person name="Aerts A."/>
            <person name="Arnold G.J."/>
            <person name="Basu M.K."/>
            <person name="Bauer D.J."/>
            <person name="Caceres C.E."/>
            <person name="Carmel L."/>
            <person name="Casola C."/>
            <person name="Choi J.H."/>
            <person name="Detter J.C."/>
            <person name="Dong Q."/>
            <person name="Dusheyko S."/>
            <person name="Eads B.D."/>
            <person name="Frohlich T."/>
            <person name="Geiler-Samerotte K.A."/>
            <person name="Gerlach D."/>
            <person name="Hatcher P."/>
            <person name="Jogdeo S."/>
            <person name="Krijgsveld J."/>
            <person name="Kriventseva E.V."/>
            <person name="Kultz D."/>
            <person name="Laforsch C."/>
            <person name="Lindquist E."/>
            <person name="Lopez J."/>
            <person name="Manak J.R."/>
            <person name="Muller J."/>
            <person name="Pangilinan J."/>
            <person name="Patwardhan R.P."/>
            <person name="Pitluck S."/>
            <person name="Pritham E.J."/>
            <person name="Rechtsteiner A."/>
            <person name="Rho M."/>
            <person name="Rogozin I.B."/>
            <person name="Sakarya O."/>
            <person name="Salamov A."/>
            <person name="Schaack S."/>
            <person name="Shapiro H."/>
            <person name="Shiga Y."/>
            <person name="Skalitzky C."/>
            <person name="Smith Z."/>
            <person name="Souvorov A."/>
            <person name="Sung W."/>
            <person name="Tang Z."/>
            <person name="Tsuchiya D."/>
            <person name="Tu H."/>
            <person name="Vos H."/>
            <person name="Wang M."/>
            <person name="Wolf Y.I."/>
            <person name="Yamagata H."/>
            <person name="Yamada T."/>
            <person name="Ye Y."/>
            <person name="Shaw J.R."/>
            <person name="Andrews J."/>
            <person name="Crease T.J."/>
            <person name="Tang H."/>
            <person name="Lucas S.M."/>
            <person name="Robertson H.M."/>
            <person name="Bork P."/>
            <person name="Koonin E.V."/>
            <person name="Zdobnov E.M."/>
            <person name="Grigoriev I.V."/>
            <person name="Lynch M."/>
            <person name="Boore J.L."/>
        </authorList>
    </citation>
    <scope>NUCLEOTIDE SEQUENCE [LARGE SCALE GENOMIC DNA]</scope>
</reference>
<evidence type="ECO:0000313" key="3">
    <source>
        <dbReference type="Proteomes" id="UP000000305"/>
    </source>
</evidence>
<gene>
    <name evidence="2" type="ORF">DAPPUDRAFT_256447</name>
</gene>
<feature type="compositionally biased region" description="Basic and acidic residues" evidence="1">
    <location>
        <begin position="1"/>
        <end position="23"/>
    </location>
</feature>
<organism evidence="2 3">
    <name type="scientific">Daphnia pulex</name>
    <name type="common">Water flea</name>
    <dbReference type="NCBI Taxonomy" id="6669"/>
    <lineage>
        <taxon>Eukaryota</taxon>
        <taxon>Metazoa</taxon>
        <taxon>Ecdysozoa</taxon>
        <taxon>Arthropoda</taxon>
        <taxon>Crustacea</taxon>
        <taxon>Branchiopoda</taxon>
        <taxon>Diplostraca</taxon>
        <taxon>Cladocera</taxon>
        <taxon>Anomopoda</taxon>
        <taxon>Daphniidae</taxon>
        <taxon>Daphnia</taxon>
    </lineage>
</organism>
<feature type="compositionally biased region" description="Polar residues" evidence="1">
    <location>
        <begin position="25"/>
        <end position="46"/>
    </location>
</feature>
<dbReference type="AlphaFoldDB" id="E9HBE2"/>
<protein>
    <submittedName>
        <fullName evidence="2">Uncharacterized protein</fullName>
    </submittedName>
</protein>
<feature type="compositionally biased region" description="Low complexity" evidence="1">
    <location>
        <begin position="47"/>
        <end position="58"/>
    </location>
</feature>
<feature type="region of interest" description="Disordered" evidence="1">
    <location>
        <begin position="1"/>
        <end position="59"/>
    </location>
</feature>
<sequence length="177" mass="20033">MASELTWRKISSEEERNRRRLNDGGKSSDNNAFFCGPSNSSFTRPRSSTSGSFQQESSYPDHSVHRCASLLPYYGHLEKECRIKAADETEEKIALQEYGQCAILIQLNKTQSNASLMLKSKSHIEMAAASQPTQEVRQIAKLNGKNWSSQRYGVNLLLEKNRLNRVVSKQELIPPKN</sequence>
<dbReference type="KEGG" id="dpx:DAPPUDRAFT_256447"/>
<evidence type="ECO:0000313" key="2">
    <source>
        <dbReference type="EMBL" id="EFX70949.1"/>
    </source>
</evidence>
<dbReference type="HOGENOM" id="CLU_1519405_0_0_1"/>
<evidence type="ECO:0000256" key="1">
    <source>
        <dbReference type="SAM" id="MobiDB-lite"/>
    </source>
</evidence>
<name>E9HBE2_DAPPU</name>